<dbReference type="EMBL" id="DVFT01000185">
    <property type="protein sequence ID" value="HIQ97365.1"/>
    <property type="molecule type" value="Genomic_DNA"/>
</dbReference>
<sequence>MSSTLEFKGITKSFPGVLALNQVSFTARGGEVTALVGENGAGKSTLLKILNGDYQPDGGDYLIDGKACHFKTPQEAIAAGVSVIYQERQIIPYLSVAENLFMEEIPKGKFGLIDYKTLNTRAQQIIDEFKLPIHATDKVRNLSVAYQQMVEIMKSYRRNPKIIAFDEPSAALSDAEIETLFQIIEKLKEKGIVILYVSHRMKEIFQITNQVVILKDGQFVEQAATADITETEIVKKMVGRDLGDIFKNLDRNDKIGPVVLEADHLVADNVREVSFKLHAGEVLGFAGLVGAGRTETMRLIFGADPRKGGRILINGKEVRISQPEDAIALGIGLCPEDRKDQGIVAGRSVANNMTMAILKTLSPRGFFDFQKEREIAEHGVEELKIKTPSIEKPIGELSGGNQQKVILARWLASDPKVLILDEPTKGIDVGSKSEIYQIICNLAKQGLGVIVVSSELPEVMGVCDRIIVMCQGRVTGELKREDATDEKILTLAMADMLGGNHES</sequence>
<keyword evidence="5" id="KW-0762">Sugar transport</keyword>
<evidence type="ECO:0000259" key="11">
    <source>
        <dbReference type="PROSITE" id="PS50893"/>
    </source>
</evidence>
<keyword evidence="8 12" id="KW-0067">ATP-binding</keyword>
<evidence type="ECO:0000256" key="6">
    <source>
        <dbReference type="ARBA" id="ARBA00022737"/>
    </source>
</evidence>
<feature type="domain" description="ABC transporter" evidence="11">
    <location>
        <begin position="240"/>
        <end position="496"/>
    </location>
</feature>
<dbReference type="GO" id="GO:0015749">
    <property type="term" value="P:monosaccharide transmembrane transport"/>
    <property type="evidence" value="ECO:0007669"/>
    <property type="project" value="UniProtKB-ARBA"/>
</dbReference>
<comment type="caution">
    <text evidence="12">The sequence shown here is derived from an EMBL/GenBank/DDBJ whole genome shotgun (WGS) entry which is preliminary data.</text>
</comment>
<dbReference type="SUPFAM" id="SSF52540">
    <property type="entry name" value="P-loop containing nucleoside triphosphate hydrolases"/>
    <property type="match status" value="2"/>
</dbReference>
<evidence type="ECO:0000256" key="4">
    <source>
        <dbReference type="ARBA" id="ARBA00022475"/>
    </source>
</evidence>
<evidence type="ECO:0000313" key="13">
    <source>
        <dbReference type="Proteomes" id="UP000886886"/>
    </source>
</evidence>
<evidence type="ECO:0000256" key="2">
    <source>
        <dbReference type="ARBA" id="ARBA00004533"/>
    </source>
</evidence>
<evidence type="ECO:0000256" key="9">
    <source>
        <dbReference type="ARBA" id="ARBA00022967"/>
    </source>
</evidence>
<dbReference type="InterPro" id="IPR003439">
    <property type="entry name" value="ABC_transporter-like_ATP-bd"/>
</dbReference>
<dbReference type="InterPro" id="IPR003593">
    <property type="entry name" value="AAA+_ATPase"/>
</dbReference>
<dbReference type="CDD" id="cd03216">
    <property type="entry name" value="ABC_Carb_Monos_I"/>
    <property type="match status" value="1"/>
</dbReference>
<dbReference type="Pfam" id="PF00005">
    <property type="entry name" value="ABC_tran"/>
    <property type="match status" value="2"/>
</dbReference>
<keyword evidence="3" id="KW-0813">Transport</keyword>
<dbReference type="PANTHER" id="PTHR43790:SF3">
    <property type="entry name" value="D-ALLOSE IMPORT ATP-BINDING PROTEIN ALSA-RELATED"/>
    <property type="match status" value="1"/>
</dbReference>
<evidence type="ECO:0000256" key="5">
    <source>
        <dbReference type="ARBA" id="ARBA00022597"/>
    </source>
</evidence>
<evidence type="ECO:0000313" key="12">
    <source>
        <dbReference type="EMBL" id="HIQ97365.1"/>
    </source>
</evidence>
<dbReference type="Gene3D" id="3.40.50.300">
    <property type="entry name" value="P-loop containing nucleotide triphosphate hydrolases"/>
    <property type="match status" value="2"/>
</dbReference>
<evidence type="ECO:0000256" key="10">
    <source>
        <dbReference type="ARBA" id="ARBA00023136"/>
    </source>
</evidence>
<dbReference type="FunFam" id="3.40.50.300:FF:000127">
    <property type="entry name" value="Ribose import ATP-binding protein RbsA"/>
    <property type="match status" value="1"/>
</dbReference>
<keyword evidence="9" id="KW-1278">Translocase</keyword>
<dbReference type="InterPro" id="IPR017871">
    <property type="entry name" value="ABC_transporter-like_CS"/>
</dbReference>
<evidence type="ECO:0000256" key="1">
    <source>
        <dbReference type="ARBA" id="ARBA00004202"/>
    </source>
</evidence>
<dbReference type="GO" id="GO:0005886">
    <property type="term" value="C:plasma membrane"/>
    <property type="evidence" value="ECO:0007669"/>
    <property type="project" value="UniProtKB-SubCell"/>
</dbReference>
<protein>
    <submittedName>
        <fullName evidence="12">Sugar ABC transporter ATP-binding protein</fullName>
    </submittedName>
</protein>
<accession>A0A9D0ZYX2</accession>
<feature type="domain" description="ABC transporter" evidence="11">
    <location>
        <begin position="5"/>
        <end position="241"/>
    </location>
</feature>
<keyword evidence="6" id="KW-0677">Repeat</keyword>
<proteinExistence type="predicted"/>
<gene>
    <name evidence="12" type="ORF">IAB26_12485</name>
</gene>
<evidence type="ECO:0000256" key="7">
    <source>
        <dbReference type="ARBA" id="ARBA00022741"/>
    </source>
</evidence>
<keyword evidence="4" id="KW-1003">Cell membrane</keyword>
<dbReference type="GO" id="GO:0016887">
    <property type="term" value="F:ATP hydrolysis activity"/>
    <property type="evidence" value="ECO:0007669"/>
    <property type="project" value="InterPro"/>
</dbReference>
<dbReference type="Proteomes" id="UP000886886">
    <property type="component" value="Unassembled WGS sequence"/>
</dbReference>
<reference evidence="12" key="2">
    <citation type="journal article" date="2021" name="PeerJ">
        <title>Extensive microbial diversity within the chicken gut microbiome revealed by metagenomics and culture.</title>
        <authorList>
            <person name="Gilroy R."/>
            <person name="Ravi A."/>
            <person name="Getino M."/>
            <person name="Pursley I."/>
            <person name="Horton D.L."/>
            <person name="Alikhan N.F."/>
            <person name="Baker D."/>
            <person name="Gharbi K."/>
            <person name="Hall N."/>
            <person name="Watson M."/>
            <person name="Adriaenssens E.M."/>
            <person name="Foster-Nyarko E."/>
            <person name="Jarju S."/>
            <person name="Secka A."/>
            <person name="Antonio M."/>
            <person name="Oren A."/>
            <person name="Chaudhuri R.R."/>
            <person name="La Ragione R."/>
            <person name="Hildebrand F."/>
            <person name="Pallen M.J."/>
        </authorList>
    </citation>
    <scope>NUCLEOTIDE SEQUENCE</scope>
    <source>
        <strain evidence="12">ChiSjej3B21-11622</strain>
    </source>
</reference>
<name>A0A9D0ZYX2_9FIRM</name>
<dbReference type="PANTHER" id="PTHR43790">
    <property type="entry name" value="CARBOHYDRATE TRANSPORT ATP-BINDING PROTEIN MG119-RELATED"/>
    <property type="match status" value="1"/>
</dbReference>
<evidence type="ECO:0000256" key="3">
    <source>
        <dbReference type="ARBA" id="ARBA00022448"/>
    </source>
</evidence>
<keyword evidence="10" id="KW-0472">Membrane</keyword>
<keyword evidence="7" id="KW-0547">Nucleotide-binding</keyword>
<dbReference type="PROSITE" id="PS50893">
    <property type="entry name" value="ABC_TRANSPORTER_2"/>
    <property type="match status" value="2"/>
</dbReference>
<dbReference type="FunFam" id="3.40.50.300:FF:000126">
    <property type="entry name" value="Galactose/methyl galactoside import ATP-binding protein MglA"/>
    <property type="match status" value="1"/>
</dbReference>
<dbReference type="GO" id="GO:0005524">
    <property type="term" value="F:ATP binding"/>
    <property type="evidence" value="ECO:0007669"/>
    <property type="project" value="UniProtKB-KW"/>
</dbReference>
<dbReference type="AlphaFoldDB" id="A0A9D0ZYX2"/>
<comment type="subcellular location">
    <subcellularLocation>
        <location evidence="2">Cell inner membrane</location>
    </subcellularLocation>
    <subcellularLocation>
        <location evidence="1">Cell membrane</location>
        <topology evidence="1">Peripheral membrane protein</topology>
    </subcellularLocation>
</comment>
<reference evidence="12" key="1">
    <citation type="submission" date="2020-10" db="EMBL/GenBank/DDBJ databases">
        <authorList>
            <person name="Gilroy R."/>
        </authorList>
    </citation>
    <scope>NUCLEOTIDE SEQUENCE</scope>
    <source>
        <strain evidence="12">ChiSjej3B21-11622</strain>
    </source>
</reference>
<dbReference type="InterPro" id="IPR050107">
    <property type="entry name" value="ABC_carbohydrate_import_ATPase"/>
</dbReference>
<dbReference type="PROSITE" id="PS00211">
    <property type="entry name" value="ABC_TRANSPORTER_1"/>
    <property type="match status" value="1"/>
</dbReference>
<organism evidence="12 13">
    <name type="scientific">Candidatus Limivivens merdigallinarum</name>
    <dbReference type="NCBI Taxonomy" id="2840859"/>
    <lineage>
        <taxon>Bacteria</taxon>
        <taxon>Bacillati</taxon>
        <taxon>Bacillota</taxon>
        <taxon>Clostridia</taxon>
        <taxon>Lachnospirales</taxon>
        <taxon>Lachnospiraceae</taxon>
        <taxon>Lachnospiraceae incertae sedis</taxon>
        <taxon>Candidatus Limivivens</taxon>
    </lineage>
</organism>
<evidence type="ECO:0000256" key="8">
    <source>
        <dbReference type="ARBA" id="ARBA00022840"/>
    </source>
</evidence>
<dbReference type="InterPro" id="IPR027417">
    <property type="entry name" value="P-loop_NTPase"/>
</dbReference>
<dbReference type="SMART" id="SM00382">
    <property type="entry name" value="AAA"/>
    <property type="match status" value="2"/>
</dbReference>
<dbReference type="CDD" id="cd03215">
    <property type="entry name" value="ABC_Carb_Monos_II"/>
    <property type="match status" value="1"/>
</dbReference>